<comment type="caution">
    <text evidence="1">The sequence shown here is derived from an EMBL/GenBank/DDBJ whole genome shotgun (WGS) entry which is preliminary data.</text>
</comment>
<organism evidence="1 2">
    <name type="scientific">Bionectria ochroleuca</name>
    <name type="common">Gliocladium roseum</name>
    <dbReference type="NCBI Taxonomy" id="29856"/>
    <lineage>
        <taxon>Eukaryota</taxon>
        <taxon>Fungi</taxon>
        <taxon>Dikarya</taxon>
        <taxon>Ascomycota</taxon>
        <taxon>Pezizomycotina</taxon>
        <taxon>Sordariomycetes</taxon>
        <taxon>Hypocreomycetidae</taxon>
        <taxon>Hypocreales</taxon>
        <taxon>Bionectriaceae</taxon>
        <taxon>Clonostachys</taxon>
    </lineage>
</organism>
<evidence type="ECO:0000313" key="2">
    <source>
        <dbReference type="Proteomes" id="UP000766486"/>
    </source>
</evidence>
<protein>
    <submittedName>
        <fullName evidence="1">Uncharacterized protein</fullName>
    </submittedName>
</protein>
<accession>A0ABY6U521</accession>
<sequence length="689" mass="78937">MRFDDDEVYARSKWKTNIICVFSLPSGNGQTQSKLCRGKIQKHSRMLKVRNFECPEGIKYEICTELNCPCCIEQATVNLVHIHCLQLAKRRWNDLSTPFLVRIARSLRPITPSNVATEVLGIKPGLTKLPDSEIAPEDSSLGLVLANIHRRLPGELQRMVCEHLRGEFFFWVARCLETLDWIDDHQLAIATLPNTSPKYHHPLRPFSSFKRLVANTVNILGETCLSRIGGDSPTSYDMEIEIRQSPISGIKYALGIYGVVGLRVLYEDGSSSAWLGRSPGKLFRIFNIRLLRDLRILTDGLKYLSLDSDITSDSQTPETFTISRKHKIYWYQNVDFTPHDKYKLYSLHPIPTTIRVDIEGCIAQYLPFQPASQQQRSLTIFFSLNGTSCIQIGSDPGQRLGAPDTRFDRPLTFYLRPGETVKSLRLLAREKLYRPRELEGLMHNLTRGFYILVRTSEDRMFYAAPNRLRTDPLCRFVDLSGEDSHTIHGIFIVQDEFARESLTNIGVKSGANREDQPDLQNPPAPLSHLSIKVRRPQNRLALELERGGAILTKANLNNVKELRVQKNRNFYYGLLIHRHDDSIDTLGVWNASRPESISTIYVYGDRPLTGLTFVLSEDYRKYPQIRDVVDITLDQVDSSVEKFVWDMPHKEVAWWYTLSSSENYVDYWDGEEQEVSLPKGTHPCEQQVD</sequence>
<name>A0ABY6U521_BIOOC</name>
<dbReference type="EMBL" id="CABFNS010000743">
    <property type="protein sequence ID" value="VUC26190.1"/>
    <property type="molecule type" value="Genomic_DNA"/>
</dbReference>
<gene>
    <name evidence="1" type="ORF">CLO192961_LOCUS183088</name>
</gene>
<evidence type="ECO:0000313" key="1">
    <source>
        <dbReference type="EMBL" id="VUC26190.1"/>
    </source>
</evidence>
<proteinExistence type="predicted"/>
<dbReference type="Proteomes" id="UP000766486">
    <property type="component" value="Unassembled WGS sequence"/>
</dbReference>
<keyword evidence="2" id="KW-1185">Reference proteome</keyword>
<reference evidence="1 2" key="1">
    <citation type="submission" date="2019-06" db="EMBL/GenBank/DDBJ databases">
        <authorList>
            <person name="Broberg M."/>
        </authorList>
    </citation>
    <scope>NUCLEOTIDE SEQUENCE [LARGE SCALE GENOMIC DNA]</scope>
</reference>